<gene>
    <name evidence="3" type="ORF">CEPIT_LOCUS1279</name>
</gene>
<evidence type="ECO:0000259" key="1">
    <source>
        <dbReference type="Pfam" id="PF03108"/>
    </source>
</evidence>
<dbReference type="InterPro" id="IPR004332">
    <property type="entry name" value="Transposase_MuDR"/>
</dbReference>
<evidence type="ECO:0000259" key="2">
    <source>
        <dbReference type="Pfam" id="PF10551"/>
    </source>
</evidence>
<keyword evidence="4" id="KW-1185">Reference proteome</keyword>
<dbReference type="AlphaFoldDB" id="A0AAV0BZC3"/>
<dbReference type="PANTHER" id="PTHR31973:SF199">
    <property type="entry name" value="SWIM-TYPE DOMAIN-CONTAINING PROTEIN"/>
    <property type="match status" value="1"/>
</dbReference>
<dbReference type="InterPro" id="IPR018289">
    <property type="entry name" value="MULE_transposase_dom"/>
</dbReference>
<sequence>MLFSSKQVLKSAIKNVAIKDRVQIKFQKNDKVRLRVVCKPGCEWMLYGSKFKVQENDTTFQIKTFISTHSCCKEYGNRNMDYKWLADKYLHCFLADPTLSIPSFAHLVYKDFVINVPPMKLWRAKNFALQKLQGTYDNQYSSIGKYAVELKRVDPRNNVLCKLDLRIFQRLFVALGPCLEGMKLCRPLIGLDGTFLKGKYGGQLLAAVGLDANNCIFPIAFSVVEIENTETWTWFINLIKEHLQMENPYNWTWMSDRQKGLITSLMELFNESKHMHCVRHMHNNMKTAGHSSKGLKDLVWSAAKASNMAEFSKVMKEIYEKYPTAHDWLREKPPQQWSRSHFSTNSKCDILLNNICESFNRYILDLRDKPILTMVESIRSRLMRRFFVKRTLAHKYKGPLCPRIQKRLDMNKELSSK</sequence>
<dbReference type="EMBL" id="CAMAPF010000008">
    <property type="protein sequence ID" value="CAH9058679.1"/>
    <property type="molecule type" value="Genomic_DNA"/>
</dbReference>
<reference evidence="3" key="1">
    <citation type="submission" date="2022-07" db="EMBL/GenBank/DDBJ databases">
        <authorList>
            <person name="Macas J."/>
            <person name="Novak P."/>
            <person name="Neumann P."/>
        </authorList>
    </citation>
    <scope>NUCLEOTIDE SEQUENCE</scope>
</reference>
<feature type="domain" description="Transposase MuDR plant" evidence="1">
    <location>
        <begin position="3"/>
        <end position="51"/>
    </location>
</feature>
<name>A0AAV0BZC3_9ASTE</name>
<organism evidence="3 4">
    <name type="scientific">Cuscuta epithymum</name>
    <dbReference type="NCBI Taxonomy" id="186058"/>
    <lineage>
        <taxon>Eukaryota</taxon>
        <taxon>Viridiplantae</taxon>
        <taxon>Streptophyta</taxon>
        <taxon>Embryophyta</taxon>
        <taxon>Tracheophyta</taxon>
        <taxon>Spermatophyta</taxon>
        <taxon>Magnoliopsida</taxon>
        <taxon>eudicotyledons</taxon>
        <taxon>Gunneridae</taxon>
        <taxon>Pentapetalae</taxon>
        <taxon>asterids</taxon>
        <taxon>lamiids</taxon>
        <taxon>Solanales</taxon>
        <taxon>Convolvulaceae</taxon>
        <taxon>Cuscuteae</taxon>
        <taxon>Cuscuta</taxon>
        <taxon>Cuscuta subgen. Cuscuta</taxon>
    </lineage>
</organism>
<evidence type="ECO:0000313" key="4">
    <source>
        <dbReference type="Proteomes" id="UP001152523"/>
    </source>
</evidence>
<dbReference type="Pfam" id="PF10551">
    <property type="entry name" value="MULE"/>
    <property type="match status" value="1"/>
</dbReference>
<dbReference type="Proteomes" id="UP001152523">
    <property type="component" value="Unassembled WGS sequence"/>
</dbReference>
<evidence type="ECO:0008006" key="5">
    <source>
        <dbReference type="Google" id="ProtNLM"/>
    </source>
</evidence>
<feature type="domain" description="MULE transposase" evidence="2">
    <location>
        <begin position="189"/>
        <end position="284"/>
    </location>
</feature>
<proteinExistence type="predicted"/>
<dbReference type="PANTHER" id="PTHR31973">
    <property type="entry name" value="POLYPROTEIN, PUTATIVE-RELATED"/>
    <property type="match status" value="1"/>
</dbReference>
<dbReference type="Pfam" id="PF03108">
    <property type="entry name" value="DBD_Tnp_Mut"/>
    <property type="match status" value="1"/>
</dbReference>
<accession>A0AAV0BZC3</accession>
<comment type="caution">
    <text evidence="3">The sequence shown here is derived from an EMBL/GenBank/DDBJ whole genome shotgun (WGS) entry which is preliminary data.</text>
</comment>
<evidence type="ECO:0000313" key="3">
    <source>
        <dbReference type="EMBL" id="CAH9058679.1"/>
    </source>
</evidence>
<protein>
    <recommendedName>
        <fullName evidence="5">MULE transposase domain-containing protein</fullName>
    </recommendedName>
</protein>